<dbReference type="EMBL" id="JADJEV010000001">
    <property type="protein sequence ID" value="MBK6971842.1"/>
    <property type="molecule type" value="Genomic_DNA"/>
</dbReference>
<comment type="caution">
    <text evidence="1">The sequence shown here is derived from an EMBL/GenBank/DDBJ whole genome shotgun (WGS) entry which is preliminary data.</text>
</comment>
<evidence type="ECO:0000313" key="1">
    <source>
        <dbReference type="EMBL" id="MBK6971842.1"/>
    </source>
</evidence>
<reference evidence="1" key="1">
    <citation type="submission" date="2020-10" db="EMBL/GenBank/DDBJ databases">
        <title>Connecting structure to function with the recovery of over 1000 high-quality activated sludge metagenome-assembled genomes encoding full-length rRNA genes using long-read sequencing.</title>
        <authorList>
            <person name="Singleton C.M."/>
            <person name="Petriglieri F."/>
            <person name="Kristensen J.M."/>
            <person name="Kirkegaard R.H."/>
            <person name="Michaelsen T.Y."/>
            <person name="Andersen M.H."/>
            <person name="Karst S.M."/>
            <person name="Dueholm M.S."/>
            <person name="Nielsen P.H."/>
            <person name="Albertsen M."/>
        </authorList>
    </citation>
    <scope>NUCLEOTIDE SEQUENCE</scope>
    <source>
        <strain evidence="1">Bjer_18-Q3-R1-45_BAT3C.347</strain>
    </source>
</reference>
<organism evidence="1 2">
    <name type="scientific">Candidatus Methylophosphatis roskildensis</name>
    <dbReference type="NCBI Taxonomy" id="2899263"/>
    <lineage>
        <taxon>Bacteria</taxon>
        <taxon>Pseudomonadati</taxon>
        <taxon>Pseudomonadota</taxon>
        <taxon>Betaproteobacteria</taxon>
        <taxon>Nitrosomonadales</taxon>
        <taxon>Sterolibacteriaceae</taxon>
        <taxon>Candidatus Methylophosphatis</taxon>
    </lineage>
</organism>
<dbReference type="Proteomes" id="UP000807785">
    <property type="component" value="Unassembled WGS sequence"/>
</dbReference>
<protein>
    <submittedName>
        <fullName evidence="1">Uncharacterized protein</fullName>
    </submittedName>
</protein>
<gene>
    <name evidence="1" type="ORF">IPH26_02365</name>
</gene>
<dbReference type="AlphaFoldDB" id="A0A9D7HJD9"/>
<evidence type="ECO:0000313" key="2">
    <source>
        <dbReference type="Proteomes" id="UP000807785"/>
    </source>
</evidence>
<name>A0A9D7HJD9_9PROT</name>
<accession>A0A9D7HJD9</accession>
<proteinExistence type="predicted"/>
<sequence>MKYDIGDLQGQSMLDEVFETIEVEPREGRETQLMYWFRICVAEWSNGVSPRLGVTEEELLIWDKGRQRHILETHRYGRELPHQCERTALTHDAIRVWVGHRGRAIVWRADAQSFYPAFVHPRPKGAHRNRAAA</sequence>